<dbReference type="PANTHER" id="PTHR38690">
    <property type="entry name" value="PROTEASE-RELATED"/>
    <property type="match status" value="1"/>
</dbReference>
<sequence>MAAAALTLRYGILPKLDTFRPRLEQTASHALGMQVSIGQLSGHWQALHPRLEISQLTLRDATGRATLSIPRASAALAWRSLLWFKPIFASLNIYAPEMTARRTADGRLLIAGIPAKIPLTDHHNSKHAGLGWLLLQKTISLHNSTLHWQDEAQPNLALTLTSAQFTLFNHGDQPRLPPDISVHIQQLSARLEQTSSLADAAHNTPVNLIGRFNGRYCSPLTGRGERITLHGDLVDLRLLGKFAQLLPISPTLTHQIALIKPRGVLRDYAIEWEQPPPATHADAAIAGSNEAGNTPIAHYRFKAQLENIGIAAPTSALANTSAGQSPPAWFGLTNLSGSIDANETRGTLTLASKQTSITLKSLFDEPTLNFDSLTGKMHWQFKRLDSSTLLQVQLPRLSFANADAAGSVHGAWSNSASKQGYLKLSANFKRLLVARVPRYLPTQINPKLRAYLKHALIGGVSRKAVIEVQGALDDFPFEAPQKPGVFYVLAPFEHGRFDPSSYPATDPSAAAITQWPVLESIRGRFELARSRLRVTADAARYRHVMLSKIKADINDISTRTDSLVISGLAHGPLDDMLHYLNASPIPDWTTHLTDRLRASGNARLKLRLEVPRDGREHTGVNGALNFADNGLNWGSLPPLTALTGQLDFTERTLTLVKPQAQWLGGRISGTGGVKASGFTAIVLNGQLSAQALQKISHDSPLAALAHHLNGAADYQINIQAPKHAATQITAISDLTGLSLGLPAPFAKDASTPMPLRLALKPADPIRATQSANASRASTHPIPKPSTLSQRRLNLQIGPLSATYLLRSHPQPAVVDGQIAIGGPVAARICPKQRLPARCITATVNLKQLNLDAWLTTLSPLFTSPGLTTSTPLKNHAQANLMTTWSAWLPTHLHAQIKKLTAANRHWETLELNANRTGSGWQARLVSPQALGDLNWQPFLSTPSGTLRARFKYFTLPASITTDEPTLTSKKLEDQANALPAIDWIIDQLTVRGHALGKVEVAAHNTTDGNGAPIWQLDKLHILNPAATLNATGYWSLPRHQQIAQAPTLGTHNNRRQTALEFKLAINNAGDLLDRFGLPRTLRNGSGTLVGKVNWQGTPITIDYPSLNSSLSFNLQRGQILQVEPGIGKLLGVLSLQSLARFLMLDFRGIFGSGLTFDQIQGTGTVKNGIGYTDNFEILSSSARITMSGSTHFPQEKQSLLVTVVPSIDAGSAALATAAINPLLGFSSYLAQLALSAAISHNFSHQYAITGSWANPQIERIPSEASKIDLPIEAAPAQ</sequence>
<organism evidence="3 4">
    <name type="scientific">Linnemannia gamsii</name>
    <dbReference type="NCBI Taxonomy" id="64522"/>
    <lineage>
        <taxon>Eukaryota</taxon>
        <taxon>Fungi</taxon>
        <taxon>Fungi incertae sedis</taxon>
        <taxon>Mucoromycota</taxon>
        <taxon>Mortierellomycotina</taxon>
        <taxon>Mortierellomycetes</taxon>
        <taxon>Mortierellales</taxon>
        <taxon>Mortierellaceae</taxon>
        <taxon>Linnemannia</taxon>
    </lineage>
</organism>
<feature type="domain" description="YhdP central" evidence="2">
    <location>
        <begin position="227"/>
        <end position="1257"/>
    </location>
</feature>
<name>A0A9P6RIU4_9FUNG</name>
<proteinExistence type="predicted"/>
<dbReference type="OrthoDB" id="10443210at2759"/>
<gene>
    <name evidence="3" type="ORF">BGZ97_003351</name>
</gene>
<dbReference type="PANTHER" id="PTHR38690:SF1">
    <property type="entry name" value="PROTEASE"/>
    <property type="match status" value="1"/>
</dbReference>
<evidence type="ECO:0000313" key="4">
    <source>
        <dbReference type="Proteomes" id="UP000823405"/>
    </source>
</evidence>
<evidence type="ECO:0000313" key="3">
    <source>
        <dbReference type="EMBL" id="KAG0318719.1"/>
    </source>
</evidence>
<feature type="compositionally biased region" description="Polar residues" evidence="1">
    <location>
        <begin position="767"/>
        <end position="777"/>
    </location>
</feature>
<dbReference type="InterPro" id="IPR025263">
    <property type="entry name" value="YhdP_central"/>
</dbReference>
<dbReference type="Proteomes" id="UP000823405">
    <property type="component" value="Unassembled WGS sequence"/>
</dbReference>
<feature type="domain" description="YhdP central" evidence="2">
    <location>
        <begin position="2"/>
        <end position="191"/>
    </location>
</feature>
<feature type="region of interest" description="Disordered" evidence="1">
    <location>
        <begin position="767"/>
        <end position="786"/>
    </location>
</feature>
<evidence type="ECO:0000259" key="2">
    <source>
        <dbReference type="Pfam" id="PF13116"/>
    </source>
</evidence>
<dbReference type="Pfam" id="PF13116">
    <property type="entry name" value="YhdP"/>
    <property type="match status" value="2"/>
</dbReference>
<accession>A0A9P6RIU4</accession>
<dbReference type="InterPro" id="IPR011836">
    <property type="entry name" value="YhdP"/>
</dbReference>
<dbReference type="AlphaFoldDB" id="A0A9P6RIU4"/>
<keyword evidence="4" id="KW-1185">Reference proteome</keyword>
<dbReference type="EMBL" id="JAAAIN010000179">
    <property type="protein sequence ID" value="KAG0318719.1"/>
    <property type="molecule type" value="Genomic_DNA"/>
</dbReference>
<reference evidence="3" key="1">
    <citation type="journal article" date="2020" name="Fungal Divers.">
        <title>Resolving the Mortierellaceae phylogeny through synthesis of multi-gene phylogenetics and phylogenomics.</title>
        <authorList>
            <person name="Vandepol N."/>
            <person name="Liber J."/>
            <person name="Desiro A."/>
            <person name="Na H."/>
            <person name="Kennedy M."/>
            <person name="Barry K."/>
            <person name="Grigoriev I.V."/>
            <person name="Miller A.N."/>
            <person name="O'Donnell K."/>
            <person name="Stajich J.E."/>
            <person name="Bonito G."/>
        </authorList>
    </citation>
    <scope>NUCLEOTIDE SEQUENCE</scope>
    <source>
        <strain evidence="3">NVP60</strain>
    </source>
</reference>
<comment type="caution">
    <text evidence="3">The sequence shown here is derived from an EMBL/GenBank/DDBJ whole genome shotgun (WGS) entry which is preliminary data.</text>
</comment>
<protein>
    <recommendedName>
        <fullName evidence="2">YhdP central domain-containing protein</fullName>
    </recommendedName>
</protein>
<evidence type="ECO:0000256" key="1">
    <source>
        <dbReference type="SAM" id="MobiDB-lite"/>
    </source>
</evidence>